<dbReference type="Proteomes" id="UP000289738">
    <property type="component" value="Chromosome B04"/>
</dbReference>
<evidence type="ECO:0000313" key="3">
    <source>
        <dbReference type="Proteomes" id="UP000289738"/>
    </source>
</evidence>
<feature type="domain" description="Aminotransferase-like plant mobile" evidence="1">
    <location>
        <begin position="15"/>
        <end position="296"/>
    </location>
</feature>
<dbReference type="InterPro" id="IPR019557">
    <property type="entry name" value="AminoTfrase-like_pln_mobile"/>
</dbReference>
<dbReference type="PANTHER" id="PTHR46033">
    <property type="entry name" value="PROTEIN MAIN-LIKE 2"/>
    <property type="match status" value="1"/>
</dbReference>
<dbReference type="InterPro" id="IPR044824">
    <property type="entry name" value="MAIN-like"/>
</dbReference>
<evidence type="ECO:0000313" key="2">
    <source>
        <dbReference type="EMBL" id="RYR12528.1"/>
    </source>
</evidence>
<keyword evidence="3" id="KW-1185">Reference proteome</keyword>
<name>A0A444ZEI0_ARAHY</name>
<dbReference type="PANTHER" id="PTHR46033:SF8">
    <property type="entry name" value="PROTEIN MAINTENANCE OF MERISTEMS-LIKE"/>
    <property type="match status" value="1"/>
</dbReference>
<reference evidence="2 3" key="1">
    <citation type="submission" date="2019-01" db="EMBL/GenBank/DDBJ databases">
        <title>Sequencing of cultivated peanut Arachis hypogaea provides insights into genome evolution and oil improvement.</title>
        <authorList>
            <person name="Chen X."/>
        </authorList>
    </citation>
    <scope>NUCLEOTIDE SEQUENCE [LARGE SCALE GENOMIC DNA]</scope>
    <source>
        <strain evidence="3">cv. Fuhuasheng</strain>
        <tissue evidence="2">Leaves</tissue>
    </source>
</reference>
<dbReference type="GO" id="GO:0010073">
    <property type="term" value="P:meristem maintenance"/>
    <property type="evidence" value="ECO:0007669"/>
    <property type="project" value="InterPro"/>
</dbReference>
<proteinExistence type="predicted"/>
<comment type="caution">
    <text evidence="2">The sequence shown here is derived from an EMBL/GenBank/DDBJ whole genome shotgun (WGS) entry which is preliminary data.</text>
</comment>
<protein>
    <recommendedName>
        <fullName evidence="1">Aminotransferase-like plant mobile domain-containing protein</fullName>
    </recommendedName>
</protein>
<evidence type="ECO:0000259" key="1">
    <source>
        <dbReference type="Pfam" id="PF10536"/>
    </source>
</evidence>
<sequence length="313" mass="36663">MPLHEQIIPYLETAGLYHLARLNSQWFWIDEPLLSAFVERWRPETHTFHMPFGECTITLQDVAYQLGLPIDGEAVSGCLTDFENLMENGRPAWEWFRELFSELPPPNKVKQMTVHFTWFHERFRVPPANASEEIVRIYARAYIMMLLSSQLFADKNANQVHLRWLPYLASMEDLGRYSWGSAALAWLYRCLCHGTNRNVVNLAGPLQLLQSWIFWRFPSLRPSGFDVFEFLLASRWATYLPTTDAGDQRVFMWEPYSAPDVVAVVHPDILIEEHRRLWMAVTSLIYFAAIEWHQVDIEWYRSSAEFSISLSLL</sequence>
<dbReference type="Pfam" id="PF10536">
    <property type="entry name" value="PMD"/>
    <property type="match status" value="1"/>
</dbReference>
<dbReference type="AlphaFoldDB" id="A0A444ZEI0"/>
<gene>
    <name evidence="2" type="ORF">Ahy_B04g070040</name>
</gene>
<organism evidence="2 3">
    <name type="scientific">Arachis hypogaea</name>
    <name type="common">Peanut</name>
    <dbReference type="NCBI Taxonomy" id="3818"/>
    <lineage>
        <taxon>Eukaryota</taxon>
        <taxon>Viridiplantae</taxon>
        <taxon>Streptophyta</taxon>
        <taxon>Embryophyta</taxon>
        <taxon>Tracheophyta</taxon>
        <taxon>Spermatophyta</taxon>
        <taxon>Magnoliopsida</taxon>
        <taxon>eudicotyledons</taxon>
        <taxon>Gunneridae</taxon>
        <taxon>Pentapetalae</taxon>
        <taxon>rosids</taxon>
        <taxon>fabids</taxon>
        <taxon>Fabales</taxon>
        <taxon>Fabaceae</taxon>
        <taxon>Papilionoideae</taxon>
        <taxon>50 kb inversion clade</taxon>
        <taxon>dalbergioids sensu lato</taxon>
        <taxon>Dalbergieae</taxon>
        <taxon>Pterocarpus clade</taxon>
        <taxon>Arachis</taxon>
    </lineage>
</organism>
<accession>A0A444ZEI0</accession>
<dbReference type="EMBL" id="SDMP01000014">
    <property type="protein sequence ID" value="RYR12528.1"/>
    <property type="molecule type" value="Genomic_DNA"/>
</dbReference>